<feature type="compositionally biased region" description="Polar residues" evidence="6">
    <location>
        <begin position="288"/>
        <end position="298"/>
    </location>
</feature>
<proteinExistence type="inferred from homology"/>
<keyword evidence="8" id="KW-1185">Reference proteome</keyword>
<keyword evidence="3" id="KW-0132">Cell division</keyword>
<evidence type="ECO:0000256" key="6">
    <source>
        <dbReference type="SAM" id="MobiDB-lite"/>
    </source>
</evidence>
<comment type="caution">
    <text evidence="7">The sequence shown here is derived from an EMBL/GenBank/DDBJ whole genome shotgun (WGS) entry which is preliminary data.</text>
</comment>
<evidence type="ECO:0000313" key="7">
    <source>
        <dbReference type="EMBL" id="KAK2583603.1"/>
    </source>
</evidence>
<dbReference type="GO" id="GO:0060236">
    <property type="term" value="P:regulation of mitotic spindle organization"/>
    <property type="evidence" value="ECO:0007669"/>
    <property type="project" value="TreeGrafter"/>
</dbReference>
<dbReference type="GO" id="GO:0051301">
    <property type="term" value="P:cell division"/>
    <property type="evidence" value="ECO:0007669"/>
    <property type="project" value="UniProtKB-KW"/>
</dbReference>
<dbReference type="Pfam" id="PF15280">
    <property type="entry name" value="BORA_N"/>
    <property type="match status" value="1"/>
</dbReference>
<dbReference type="GO" id="GO:0005634">
    <property type="term" value="C:nucleus"/>
    <property type="evidence" value="ECO:0007669"/>
    <property type="project" value="TreeGrafter"/>
</dbReference>
<keyword evidence="4" id="KW-0498">Mitosis</keyword>
<evidence type="ECO:0000256" key="1">
    <source>
        <dbReference type="ARBA" id="ARBA00010963"/>
    </source>
</evidence>
<dbReference type="AlphaFoldDB" id="A0AAD9RPX3"/>
<dbReference type="PRINTS" id="PR02038">
    <property type="entry name" value="AURORABORA"/>
</dbReference>
<organism evidence="7 8">
    <name type="scientific">Odynerus spinipes</name>
    <dbReference type="NCBI Taxonomy" id="1348599"/>
    <lineage>
        <taxon>Eukaryota</taxon>
        <taxon>Metazoa</taxon>
        <taxon>Ecdysozoa</taxon>
        <taxon>Arthropoda</taxon>
        <taxon>Hexapoda</taxon>
        <taxon>Insecta</taxon>
        <taxon>Pterygota</taxon>
        <taxon>Neoptera</taxon>
        <taxon>Endopterygota</taxon>
        <taxon>Hymenoptera</taxon>
        <taxon>Apocrita</taxon>
        <taxon>Aculeata</taxon>
        <taxon>Vespoidea</taxon>
        <taxon>Vespidae</taxon>
        <taxon>Eumeninae</taxon>
        <taxon>Odynerus</taxon>
    </lineage>
</organism>
<dbReference type="EMBL" id="JAIFRP010000030">
    <property type="protein sequence ID" value="KAK2583603.1"/>
    <property type="molecule type" value="Genomic_DNA"/>
</dbReference>
<keyword evidence="5" id="KW-0131">Cell cycle</keyword>
<dbReference type="PANTHER" id="PTHR14728">
    <property type="entry name" value="PROTEIN AURORA BOREALIS"/>
    <property type="match status" value="1"/>
</dbReference>
<dbReference type="InterPro" id="IPR023252">
    <property type="entry name" value="Aurora_borealis_protein"/>
</dbReference>
<evidence type="ECO:0000313" key="8">
    <source>
        <dbReference type="Proteomes" id="UP001258017"/>
    </source>
</evidence>
<reference evidence="7" key="2">
    <citation type="journal article" date="2023" name="Commun. Biol.">
        <title>Intrasexual cuticular hydrocarbon dimorphism in a wasp sheds light on hydrocarbon biosynthesis genes in Hymenoptera.</title>
        <authorList>
            <person name="Moris V.C."/>
            <person name="Podsiadlowski L."/>
            <person name="Martin S."/>
            <person name="Oeyen J.P."/>
            <person name="Donath A."/>
            <person name="Petersen M."/>
            <person name="Wilbrandt J."/>
            <person name="Misof B."/>
            <person name="Liedtke D."/>
            <person name="Thamm M."/>
            <person name="Scheiner R."/>
            <person name="Schmitt T."/>
            <person name="Niehuis O."/>
        </authorList>
    </citation>
    <scope>NUCLEOTIDE SEQUENCE</scope>
    <source>
        <strain evidence="7">GBR_01_08_01A</strain>
    </source>
</reference>
<feature type="region of interest" description="Disordered" evidence="6">
    <location>
        <begin position="287"/>
        <end position="311"/>
    </location>
</feature>
<evidence type="ECO:0000256" key="4">
    <source>
        <dbReference type="ARBA" id="ARBA00022776"/>
    </source>
</evidence>
<dbReference type="PANTHER" id="PTHR14728:SF2">
    <property type="entry name" value="PROTEIN AURORA BOREALIS"/>
    <property type="match status" value="1"/>
</dbReference>
<evidence type="ECO:0000256" key="2">
    <source>
        <dbReference type="ARBA" id="ARBA00020055"/>
    </source>
</evidence>
<dbReference type="GO" id="GO:0007088">
    <property type="term" value="P:regulation of mitotic nuclear division"/>
    <property type="evidence" value="ECO:0007669"/>
    <property type="project" value="TreeGrafter"/>
</dbReference>
<gene>
    <name evidence="7" type="ORF">KPH14_009545</name>
</gene>
<evidence type="ECO:0000256" key="3">
    <source>
        <dbReference type="ARBA" id="ARBA00022618"/>
    </source>
</evidence>
<sequence length="507" mass="57759">MKIKYDGTMINSTRIYETPMKQNENKHKQTAYQNNAGRLALLPNHITPPSGLTKFIARNPFENDLTNRLHLPVISPTVFSKVSSPQQSSEFTWSVEELALIQPAKIEEFPIDQIHPEIDPEIELQAQAAIDKFFMANEIIPSPWDSKRKEKKVDIKMDTPKRLTDKSNIAKDSSRTTKKDVTCQTILSLPPKLPPNVEEALKPYFTFNQEANNDSDDANSSTSSLRRKLFFNHNECFEHEEHSSLSISPIKINSSLALPNSPPQSGMLLCGTPLRKLSRKMQRYHGTPIQNSENLSPPNMSPILDVSNTSSESVKARSRSVVRLDFTQNMEMSVLENIKASQDDNVPGVVLLSHNSETYKENINPSINYDKNTRSDISVEMHSVIEDFMPLTEDNKKDQILKDKNKYHNIVNQLKHLPDLCQTYKMENCTSQQMNTFFGLSERQDTGYQTYSMNSTTNIMENSSVKQKLHYGEPILISEDEIQLSDWKGNMKHVVCSTPSKYNNEKD</sequence>
<evidence type="ECO:0000256" key="5">
    <source>
        <dbReference type="ARBA" id="ARBA00023306"/>
    </source>
</evidence>
<dbReference type="Proteomes" id="UP001258017">
    <property type="component" value="Unassembled WGS sequence"/>
</dbReference>
<reference evidence="7" key="1">
    <citation type="submission" date="2021-08" db="EMBL/GenBank/DDBJ databases">
        <authorList>
            <person name="Misof B."/>
            <person name="Oliver O."/>
            <person name="Podsiadlowski L."/>
            <person name="Donath A."/>
            <person name="Peters R."/>
            <person name="Mayer C."/>
            <person name="Rust J."/>
            <person name="Gunkel S."/>
            <person name="Lesny P."/>
            <person name="Martin S."/>
            <person name="Oeyen J.P."/>
            <person name="Petersen M."/>
            <person name="Panagiotis P."/>
            <person name="Wilbrandt J."/>
            <person name="Tanja T."/>
        </authorList>
    </citation>
    <scope>NUCLEOTIDE SEQUENCE</scope>
    <source>
        <strain evidence="7">GBR_01_08_01A</strain>
        <tissue evidence="7">Thorax + abdomen</tissue>
    </source>
</reference>
<protein>
    <recommendedName>
        <fullName evidence="2">Protein aurora borealis</fullName>
    </recommendedName>
</protein>
<dbReference type="GO" id="GO:0019901">
    <property type="term" value="F:protein kinase binding"/>
    <property type="evidence" value="ECO:0007669"/>
    <property type="project" value="TreeGrafter"/>
</dbReference>
<comment type="similarity">
    <text evidence="1">Belongs to the BORA family.</text>
</comment>
<accession>A0AAD9RPX3</accession>
<dbReference type="GO" id="GO:0005737">
    <property type="term" value="C:cytoplasm"/>
    <property type="evidence" value="ECO:0007669"/>
    <property type="project" value="TreeGrafter"/>
</dbReference>
<name>A0AAD9RPX3_9HYME</name>